<evidence type="ECO:0000256" key="3">
    <source>
        <dbReference type="SAM" id="MobiDB-lite"/>
    </source>
</evidence>
<dbReference type="InterPro" id="IPR002052">
    <property type="entry name" value="DNA_methylase_N6_adenine_CS"/>
</dbReference>
<evidence type="ECO:0000313" key="4">
    <source>
        <dbReference type="EMBL" id="ART21385.1"/>
    </source>
</evidence>
<protein>
    <submittedName>
        <fullName evidence="4">16S rRNA (Guanine(966)-N(2))-methyltransferase RsmD</fullName>
    </submittedName>
</protein>
<dbReference type="GO" id="GO:0031167">
    <property type="term" value="P:rRNA methylation"/>
    <property type="evidence" value="ECO:0007669"/>
    <property type="project" value="InterPro"/>
</dbReference>
<evidence type="ECO:0000256" key="1">
    <source>
        <dbReference type="ARBA" id="ARBA00022603"/>
    </source>
</evidence>
<dbReference type="InterPro" id="IPR004398">
    <property type="entry name" value="RNA_MeTrfase_RsmD"/>
</dbReference>
<accession>A0A2Z2J1K0</accession>
<keyword evidence="2 4" id="KW-0808">Transferase</keyword>
<dbReference type="PANTHER" id="PTHR43542">
    <property type="entry name" value="METHYLTRANSFERASE"/>
    <property type="match status" value="1"/>
</dbReference>
<feature type="region of interest" description="Disordered" evidence="3">
    <location>
        <begin position="184"/>
        <end position="213"/>
    </location>
</feature>
<dbReference type="Proteomes" id="UP000250197">
    <property type="component" value="Chromosome"/>
</dbReference>
<keyword evidence="1 4" id="KW-0489">Methyltransferase</keyword>
<dbReference type="InterPro" id="IPR029063">
    <property type="entry name" value="SAM-dependent_MTases_sf"/>
</dbReference>
<dbReference type="PROSITE" id="PS00092">
    <property type="entry name" value="N6_MTASE"/>
    <property type="match status" value="1"/>
</dbReference>
<dbReference type="RefSeq" id="WP_086891473.1">
    <property type="nucleotide sequence ID" value="NZ_CP021252.1"/>
</dbReference>
<dbReference type="KEGG" id="cstr:CBE89_07675"/>
<dbReference type="EMBL" id="CP021252">
    <property type="protein sequence ID" value="ART21385.1"/>
    <property type="molecule type" value="Genomic_DNA"/>
</dbReference>
<name>A0A2Z2J1K0_CORST</name>
<dbReference type="AlphaFoldDB" id="A0A2Z2J1K0"/>
<evidence type="ECO:0000256" key="2">
    <source>
        <dbReference type="ARBA" id="ARBA00022679"/>
    </source>
</evidence>
<organism evidence="4 5">
    <name type="scientific">Corynebacterium striatum</name>
    <dbReference type="NCBI Taxonomy" id="43770"/>
    <lineage>
        <taxon>Bacteria</taxon>
        <taxon>Bacillati</taxon>
        <taxon>Actinomycetota</taxon>
        <taxon>Actinomycetes</taxon>
        <taxon>Mycobacteriales</taxon>
        <taxon>Corynebacteriaceae</taxon>
        <taxon>Corynebacterium</taxon>
    </lineage>
</organism>
<dbReference type="PANTHER" id="PTHR43542:SF1">
    <property type="entry name" value="METHYLTRANSFERASE"/>
    <property type="match status" value="1"/>
</dbReference>
<reference evidence="4 5" key="1">
    <citation type="submission" date="2017-05" db="EMBL/GenBank/DDBJ databases">
        <title>Complete genome sequence of Corynebacterium striatum KC-Na-1 isolated from Neophocaena asiaeorientalis in Korea.</title>
        <authorList>
            <person name="Kim J.H."/>
            <person name="Lee K."/>
        </authorList>
    </citation>
    <scope>NUCLEOTIDE SEQUENCE [LARGE SCALE GENOMIC DNA]</scope>
    <source>
        <strain evidence="4 5">KC-Na-01</strain>
    </source>
</reference>
<dbReference type="Gene3D" id="3.40.50.150">
    <property type="entry name" value="Vaccinia Virus protein VP39"/>
    <property type="match status" value="1"/>
</dbReference>
<gene>
    <name evidence="4" type="ORF">CBE89_07675</name>
</gene>
<dbReference type="CDD" id="cd02440">
    <property type="entry name" value="AdoMet_MTases"/>
    <property type="match status" value="1"/>
</dbReference>
<dbReference type="GO" id="GO:0008168">
    <property type="term" value="F:methyltransferase activity"/>
    <property type="evidence" value="ECO:0007669"/>
    <property type="project" value="UniProtKB-KW"/>
</dbReference>
<dbReference type="NCBIfam" id="TIGR00095">
    <property type="entry name" value="16S rRNA (guanine(966)-N(2))-methyltransferase RsmD"/>
    <property type="match status" value="1"/>
</dbReference>
<evidence type="ECO:0000313" key="5">
    <source>
        <dbReference type="Proteomes" id="UP000250197"/>
    </source>
</evidence>
<sequence length="213" mass="23174">MTRIIAGEARGRSIKVPESGTRPTSDRAREGLFSSLNVRWGFADSRVLDLFAGSGALGLEAASRGAEEVVLVESSPAAVKVIQHNMGVVKHPRVTVREMKASTYLASAPRKYFDMVLADPPYAFDDVDGLLAAIEPVLDDAAIVVIERHVDSPEPDWPKGFEPTGQKLKKRTFGIARFDMAIYHRAPETEPNGNAESPGEHNASMDNASEEEE</sequence>
<dbReference type="Pfam" id="PF03602">
    <property type="entry name" value="Cons_hypoth95"/>
    <property type="match status" value="1"/>
</dbReference>
<dbReference type="GO" id="GO:0003676">
    <property type="term" value="F:nucleic acid binding"/>
    <property type="evidence" value="ECO:0007669"/>
    <property type="project" value="InterPro"/>
</dbReference>
<proteinExistence type="predicted"/>
<dbReference type="SUPFAM" id="SSF53335">
    <property type="entry name" value="S-adenosyl-L-methionine-dependent methyltransferases"/>
    <property type="match status" value="1"/>
</dbReference>